<dbReference type="InterPro" id="IPR055300">
    <property type="entry name" value="CWZF3/5/7"/>
</dbReference>
<feature type="region of interest" description="Disordered" evidence="4">
    <location>
        <begin position="391"/>
        <end position="411"/>
    </location>
</feature>
<evidence type="ECO:0000256" key="2">
    <source>
        <dbReference type="ARBA" id="ARBA00022771"/>
    </source>
</evidence>
<feature type="compositionally biased region" description="Basic and acidic residues" evidence="4">
    <location>
        <begin position="1015"/>
        <end position="1026"/>
    </location>
</feature>
<feature type="compositionally biased region" description="Basic and acidic residues" evidence="4">
    <location>
        <begin position="1183"/>
        <end position="1199"/>
    </location>
</feature>
<protein>
    <submittedName>
        <fullName evidence="6">Zinc finger, CW-type</fullName>
    </submittedName>
</protein>
<feature type="region of interest" description="Disordered" evidence="4">
    <location>
        <begin position="1306"/>
        <end position="1334"/>
    </location>
</feature>
<feature type="region of interest" description="Disordered" evidence="4">
    <location>
        <begin position="818"/>
        <end position="852"/>
    </location>
</feature>
<feature type="domain" description="CW-type" evidence="5">
    <location>
        <begin position="644"/>
        <end position="697"/>
    </location>
</feature>
<evidence type="ECO:0000313" key="6">
    <source>
        <dbReference type="EMBL" id="KAK6913796.1"/>
    </source>
</evidence>
<feature type="region of interest" description="Disordered" evidence="4">
    <location>
        <begin position="463"/>
        <end position="503"/>
    </location>
</feature>
<evidence type="ECO:0000256" key="1">
    <source>
        <dbReference type="ARBA" id="ARBA00022723"/>
    </source>
</evidence>
<dbReference type="PANTHER" id="PTHR46524">
    <property type="entry name" value="CW-TYPE ZINC FINGER"/>
    <property type="match status" value="1"/>
</dbReference>
<dbReference type="InterPro" id="IPR056406">
    <property type="entry name" value="THD_CWZF3/5/7"/>
</dbReference>
<feature type="compositionally biased region" description="Basic and acidic residues" evidence="4">
    <location>
        <begin position="818"/>
        <end position="843"/>
    </location>
</feature>
<comment type="caution">
    <text evidence="6">The sequence shown here is derived from an EMBL/GenBank/DDBJ whole genome shotgun (WGS) entry which is preliminary data.</text>
</comment>
<feature type="non-terminal residue" evidence="6">
    <location>
        <position position="1"/>
    </location>
</feature>
<feature type="region of interest" description="Disordered" evidence="4">
    <location>
        <begin position="193"/>
        <end position="225"/>
    </location>
</feature>
<dbReference type="PANTHER" id="PTHR46524:SF12">
    <property type="entry name" value="CW-TYPE DOMAIN-CONTAINING PROTEIN"/>
    <property type="match status" value="1"/>
</dbReference>
<dbReference type="Pfam" id="PF24756">
    <property type="entry name" value="THD_CWZF3-5-7"/>
    <property type="match status" value="1"/>
</dbReference>
<dbReference type="InterPro" id="IPR011124">
    <property type="entry name" value="Znf_CW"/>
</dbReference>
<organism evidence="6 7">
    <name type="scientific">Dillenia turbinata</name>
    <dbReference type="NCBI Taxonomy" id="194707"/>
    <lineage>
        <taxon>Eukaryota</taxon>
        <taxon>Viridiplantae</taxon>
        <taxon>Streptophyta</taxon>
        <taxon>Embryophyta</taxon>
        <taxon>Tracheophyta</taxon>
        <taxon>Spermatophyta</taxon>
        <taxon>Magnoliopsida</taxon>
        <taxon>eudicotyledons</taxon>
        <taxon>Gunneridae</taxon>
        <taxon>Pentapetalae</taxon>
        <taxon>Dilleniales</taxon>
        <taxon>Dilleniaceae</taxon>
        <taxon>Dillenia</taxon>
    </lineage>
</organism>
<feature type="region of interest" description="Disordered" evidence="4">
    <location>
        <begin position="1165"/>
        <end position="1217"/>
    </location>
</feature>
<dbReference type="Proteomes" id="UP001370490">
    <property type="component" value="Unassembled WGS sequence"/>
</dbReference>
<dbReference type="Gene3D" id="3.30.40.100">
    <property type="match status" value="1"/>
</dbReference>
<feature type="region of interest" description="Disordered" evidence="4">
    <location>
        <begin position="265"/>
        <end position="324"/>
    </location>
</feature>
<dbReference type="PROSITE" id="PS51050">
    <property type="entry name" value="ZF_CW"/>
    <property type="match status" value="1"/>
</dbReference>
<feature type="compositionally biased region" description="Basic and acidic residues" evidence="4">
    <location>
        <begin position="1099"/>
        <end position="1110"/>
    </location>
</feature>
<sequence length="1676" mass="184503">GFGGSEMMGEFEEGEVCHYETEDNNVDIDPDIDLSYIDEKIQDVLGHFQKDFEGGVSAENLGAKFGGYGSFLPMYQRSPPILFEPKTPQKFHSMTGSPNHRAVEDAIQTSEAPSNTLPTTKVGPPFCSAQTPQKLRVSSGDIPSRTEKCMSSLQVAENLKKTVYPDHNRNLKVRLKVGSKNVVMKNTEIYSGLGLDDSPCSSPEDNPQESGGKLFHSQESPGESPASILQIMTSFPLPGGLLLSPLQDSMLCLVKKENLPRNSTTVPSCMVNQEHPGQPMDKSATTRANCKLKKEKKTKLGRNGDKSIELKHEHATDSENDKTSVLKREVDSEAKDLASSITPPPIIGVGVNGTKGSHGALNIFRKPDAERLKDQLFSPDLAREDSLESISAQECGRSEKQHVKSSMFEKMSEGRISKSIDDVSVGMKKFGSDKTGIKHANFDSGLTLSKHKEDINSGAVNPLQEMLPPRATPSGPGKVKKPLKSAKALSEGKRKSVGTESAHEPVVEIAKETLRDGSCTVSTDKKTHISGIHTSKGKLKLNKEIGMVRHNKTDVFRGAKVGQGDKETYHLNRSSCDGPKGIKTVNPEKRLHSFGDNIKERPSCKENGFKIASETLLKENQNGAPPITQNELTSGMVSAAAAHVIIEEDWVCCDRCQKWRLLPYGTKPEQLPEKWLCSMLNWLPGMNRCDISEEETTRALHALYLLPVPDSQTNLHDNGNRTETGVRTADGQHLDQNHYGKKGDKSKDLQNFSGNGSIHIADSQKYHRQDSLKWKKMKGMNEPSDSNLMNGPSFQNPSSSQCLITEKNTKKLKNIPTKEGKTKNKREGDQCGDGPSKKIKTDGMHNSSICGDGDQAGGIGMVGLSTKMQRNDEHGYIKDGEFNAKRGLVISVRKPRDQAQILNSEGSLALKECHKRGIIMKKTKLKGGQFDEDNLEAVRTSGCNLSVSRAHVKEENNEEFKEDKGPLVYKFDVMESTRSKEDDGSMRKDGVPRIHLSGFRDKRNDGMEALNSTDEDQKPSNHREHILSQQSLNAADITKRDPGKGQFSTAATSSSSKVSGSCKTRSNFLDLGGSPVESVSSSPLRASNPDGLTPLRRIASKDHSPRRSLGEKYNMNCQSGTSRKGKDHSVHSANSGSSHLGHEQHILNPVDQNYEEDILSKDHNIHSRMSPPRHGNGSSLHCRSKDQSSAKNSDKDTTKHFNPLSEQELHPPKSSRHELEIDPHHLALTNEDVSNVKHQFPDGGNKYNKNDKYLVSKTDSRRKCSSDIKKNNVLNFEEHNNQDMKWGTPYATNGKATLRQNLVPQGKYVKPSNSSSAEKDLIQKDGKERKTQIDQGHEGTSIMLTENLHSVTKTQRDLCGFLPDDASGKDGRLLEQHGTAVNENGSHCASRNVLLSQDAVAETNNPSTTKESSSQTATDVLNQAKILRDYADRLKNSGFSFESNEVYFQAALEFLYGTSLLEASGNEIARHGEMNHMQTYSSTAKLCESCAHEYDRRKEMASATLAYKCMEVACMRVVYYKRSSSSRDWQELQSILHKIPPGESPSSSVSDVDNLNNQGMVDKAAFSKGIGGNNHLVAKNRSSFLRLLDFTQDIISAMEATSKSQNAFAAATVSLEEAHNKEGIISLKRVIDFSFQDVEGLVRLVRLAKEAISRSVQVLAGLFIVDGLEAEDPVAR</sequence>
<feature type="compositionally biased region" description="Basic and acidic residues" evidence="4">
    <location>
        <begin position="302"/>
        <end position="324"/>
    </location>
</feature>
<dbReference type="Pfam" id="PF07496">
    <property type="entry name" value="zf-CW"/>
    <property type="match status" value="1"/>
</dbReference>
<feature type="compositionally biased region" description="Basic residues" evidence="4">
    <location>
        <begin position="290"/>
        <end position="300"/>
    </location>
</feature>
<feature type="compositionally biased region" description="Basic and acidic residues" evidence="4">
    <location>
        <begin position="1207"/>
        <end position="1217"/>
    </location>
</feature>
<dbReference type="EMBL" id="JBAMMX010000026">
    <property type="protein sequence ID" value="KAK6913796.1"/>
    <property type="molecule type" value="Genomic_DNA"/>
</dbReference>
<keyword evidence="2" id="KW-0863">Zinc-finger</keyword>
<evidence type="ECO:0000256" key="4">
    <source>
        <dbReference type="SAM" id="MobiDB-lite"/>
    </source>
</evidence>
<feature type="region of interest" description="Disordered" evidence="4">
    <location>
        <begin position="113"/>
        <end position="143"/>
    </location>
</feature>
<keyword evidence="1" id="KW-0479">Metal-binding</keyword>
<evidence type="ECO:0000259" key="5">
    <source>
        <dbReference type="PROSITE" id="PS51050"/>
    </source>
</evidence>
<feature type="compositionally biased region" description="Basic and acidic residues" evidence="4">
    <location>
        <begin position="1317"/>
        <end position="1334"/>
    </location>
</feature>
<keyword evidence="3" id="KW-0862">Zinc</keyword>
<dbReference type="GO" id="GO:0008270">
    <property type="term" value="F:zinc ion binding"/>
    <property type="evidence" value="ECO:0007669"/>
    <property type="project" value="UniProtKB-KW"/>
</dbReference>
<feature type="compositionally biased region" description="Low complexity" evidence="4">
    <location>
        <begin position="1048"/>
        <end position="1084"/>
    </location>
</feature>
<feature type="compositionally biased region" description="Basic and acidic residues" evidence="4">
    <location>
        <begin position="978"/>
        <end position="1006"/>
    </location>
</feature>
<gene>
    <name evidence="6" type="ORF">RJ641_021117</name>
</gene>
<evidence type="ECO:0000256" key="3">
    <source>
        <dbReference type="ARBA" id="ARBA00022833"/>
    </source>
</evidence>
<proteinExistence type="predicted"/>
<keyword evidence="7" id="KW-1185">Reference proteome</keyword>
<evidence type="ECO:0000313" key="7">
    <source>
        <dbReference type="Proteomes" id="UP001370490"/>
    </source>
</evidence>
<name>A0AAN8UM86_9MAGN</name>
<feature type="compositionally biased region" description="Polar residues" evidence="4">
    <location>
        <begin position="199"/>
        <end position="209"/>
    </location>
</feature>
<feature type="region of interest" description="Disordered" evidence="4">
    <location>
        <begin position="978"/>
        <end position="1142"/>
    </location>
</feature>
<feature type="non-terminal residue" evidence="6">
    <location>
        <position position="1676"/>
    </location>
</feature>
<reference evidence="6 7" key="1">
    <citation type="submission" date="2023-12" db="EMBL/GenBank/DDBJ databases">
        <title>A high-quality genome assembly for Dillenia turbinata (Dilleniales).</title>
        <authorList>
            <person name="Chanderbali A."/>
        </authorList>
    </citation>
    <scope>NUCLEOTIDE SEQUENCE [LARGE SCALE GENOMIC DNA]</scope>
    <source>
        <strain evidence="6">LSX21</strain>
        <tissue evidence="6">Leaf</tissue>
    </source>
</reference>
<accession>A0AAN8UM86</accession>